<dbReference type="EMBL" id="CP003642">
    <property type="protein sequence ID" value="AFZ26119.1"/>
    <property type="molecule type" value="Genomic_DNA"/>
</dbReference>
<reference evidence="2 3" key="1">
    <citation type="submission" date="2012-06" db="EMBL/GenBank/DDBJ databases">
        <title>Finished chromosome of genome of Cylindrospermum stagnale PCC 7417.</title>
        <authorList>
            <consortium name="US DOE Joint Genome Institute"/>
            <person name="Gugger M."/>
            <person name="Coursin T."/>
            <person name="Rippka R."/>
            <person name="Tandeau De Marsac N."/>
            <person name="Huntemann M."/>
            <person name="Wei C.-L."/>
            <person name="Han J."/>
            <person name="Detter J.C."/>
            <person name="Han C."/>
            <person name="Tapia R."/>
            <person name="Chen A."/>
            <person name="Kyrpides N."/>
            <person name="Mavromatis K."/>
            <person name="Markowitz V."/>
            <person name="Szeto E."/>
            <person name="Ivanova N."/>
            <person name="Pagani I."/>
            <person name="Pati A."/>
            <person name="Goodwin L."/>
            <person name="Nordberg H.P."/>
            <person name="Cantor M.N."/>
            <person name="Hua S.X."/>
            <person name="Woyke T."/>
            <person name="Kerfeld C.A."/>
        </authorList>
    </citation>
    <scope>NUCLEOTIDE SEQUENCE [LARGE SCALE GENOMIC DNA]</scope>
    <source>
        <strain evidence="2 3">PCC 7417</strain>
    </source>
</reference>
<evidence type="ECO:0000313" key="2">
    <source>
        <dbReference type="EMBL" id="AFZ26119.1"/>
    </source>
</evidence>
<name>K9X231_9NOST</name>
<dbReference type="RefSeq" id="WP_015209362.1">
    <property type="nucleotide sequence ID" value="NC_019757.1"/>
</dbReference>
<dbReference type="Proteomes" id="UP000010475">
    <property type="component" value="Chromosome"/>
</dbReference>
<organism evidence="2 3">
    <name type="scientific">Cylindrospermum stagnale PCC 7417</name>
    <dbReference type="NCBI Taxonomy" id="56107"/>
    <lineage>
        <taxon>Bacteria</taxon>
        <taxon>Bacillati</taxon>
        <taxon>Cyanobacteriota</taxon>
        <taxon>Cyanophyceae</taxon>
        <taxon>Nostocales</taxon>
        <taxon>Nostocaceae</taxon>
        <taxon>Cylindrospermum</taxon>
    </lineage>
</organism>
<dbReference type="PATRIC" id="fig|56107.3.peg.4403"/>
<dbReference type="STRING" id="56107.Cylst_4009"/>
<feature type="coiled-coil region" evidence="1">
    <location>
        <begin position="405"/>
        <end position="432"/>
    </location>
</feature>
<keyword evidence="3" id="KW-1185">Reference proteome</keyword>
<keyword evidence="1" id="KW-0175">Coiled coil</keyword>
<evidence type="ECO:0000256" key="1">
    <source>
        <dbReference type="SAM" id="Coils"/>
    </source>
</evidence>
<sequence length="1332" mass="150053">MTNLLLVPIHLDALCLEQETGVVRALADYRRLPYMYNGETNADGTANLGEKVLAPLFNQELTLKAGIHLHWSLPDGLTRGQHSATGTKFPLVPNRWLILRQGGDKGTKQWVVESDYLYPEDQEPADTINILIERPDPETEFYQRYRYMGRTLELSAWQEAQNSNSGREYIETLTAIGPKAEVPLFDSVKATFAAFYPNCQSVFGFYDGDYSTTNPPAGLQYDVIGWYSEEQQDCLKTLLENNQGKDSEELLELLQEEFRWTFDLDGEFPGQSLYFSRITFESTGLVLSASDRISTLSEPTIAVGNSAPEALSAYLAHSYNSETNDTGKQIRQFVEEQLEALQLSERLESRKLDLDAKLREARHEQGFGTRSAGILWSIQPQVPETNETITRTFSNQNRLTLPLELAHQLNQVNHLQEEYNQALANIESQRQQLYAHWYEFMKEAYEEGGEAAADVLNATTDKLLNPLRAALSQTGRLEFMEIHRVRSGNFRAAAATLSFSIYSKLDYLDDCVDFLNDAVAGTVSGSDWYDYLQIEFEKCNVKLLPQPPVKTNQLIEIDVTEVTPNQEWEINDQGQTYTVKVENSVLNIYIPPTYIPVSEEPQLAYRLATAINELIDAIATYNSTASTQYILKQFPSQRYWRANDPVILLAGEAASASLRHSRDGRLRNDKRLNCHLLNATLNLQTLPPETLTSLQNEIDNLASLASADAIGFNHWTQQPWSPFLMDWAVQMFPCRPGDPVADYNSEVILDNYSLEFNAIDLSLKPGNESNFAASAQTYNGLSILTPAAGLILQERLTIYLSEQLLPLYYSGNEIPEEQQTEDYLSENFGAIATWYRSQSGIGDIPDLEKAQNPIWVALWAYEQMQTLECQAQAIGGFNDTLLLYQPTLYVEIDDPLNENPGRKLFHEQVRWNLGNTLQYKILDLDIFNPIRSGALKITTLRLVDTFGQFKEVIKTGIDTDVVTTTQMTPPNSNYQVLLPPRLAQPARLNFHWIAADSQNEEQMTTAPAITPVCGWIVPNNLDSNLQFYSDRGQAVGLIDRAGNWRSAPGSTLSRNARNYPELPNPHLQKLVHYLLERGMEFQQEFISVLINSLDTIDPENFAEHPSLALLVGRPIAIARATFNLEVQGLPASDPSVSITAENNPTTRGFGAVKFPIRLGDYQQLNDGLVGYWREVHQGDDYNYEENIFYAPQSNRINNDLIQTEAEGLVYFDQTVDAPPQYVTMLIDPRGTIHTTSGILPNQELRLPPENYNEALQAIEVHFLSTPVLSNQGEISIPLPEVPQYAWSWLSLSGSDWLETTNIKPVNIKATFSAPQALSEGWLQLTPIEESEG</sequence>
<dbReference type="eggNOG" id="COG1413">
    <property type="taxonomic scope" value="Bacteria"/>
</dbReference>
<dbReference type="HOGENOM" id="CLU_006968_1_0_3"/>
<gene>
    <name evidence="2" type="ORF">Cylst_4009</name>
</gene>
<evidence type="ECO:0000313" key="3">
    <source>
        <dbReference type="Proteomes" id="UP000010475"/>
    </source>
</evidence>
<dbReference type="KEGG" id="csg:Cylst_4009"/>
<dbReference type="OrthoDB" id="6091628at2"/>
<protein>
    <submittedName>
        <fullName evidence="2">Uncharacterized protein</fullName>
    </submittedName>
</protein>
<accession>K9X231</accession>
<proteinExistence type="predicted"/>